<dbReference type="eggNOG" id="COG0053">
    <property type="taxonomic scope" value="Bacteria"/>
</dbReference>
<evidence type="ECO:0000259" key="7">
    <source>
        <dbReference type="Pfam" id="PF01545"/>
    </source>
</evidence>
<dbReference type="Gene3D" id="1.20.1510.10">
    <property type="entry name" value="Cation efflux protein transmembrane domain"/>
    <property type="match status" value="1"/>
</dbReference>
<keyword evidence="3 6" id="KW-0812">Transmembrane</keyword>
<organism evidence="8 9">
    <name type="scientific">Lutibaculum baratangense AMV1</name>
    <dbReference type="NCBI Taxonomy" id="631454"/>
    <lineage>
        <taxon>Bacteria</taxon>
        <taxon>Pseudomonadati</taxon>
        <taxon>Pseudomonadota</taxon>
        <taxon>Alphaproteobacteria</taxon>
        <taxon>Hyphomicrobiales</taxon>
        <taxon>Tepidamorphaceae</taxon>
        <taxon>Lutibaculum</taxon>
    </lineage>
</organism>
<protein>
    <recommendedName>
        <fullName evidence="7">Cation efflux protein transmembrane domain-containing protein</fullName>
    </recommendedName>
</protein>
<dbReference type="Pfam" id="PF01545">
    <property type="entry name" value="Cation_efflux"/>
    <property type="match status" value="1"/>
</dbReference>
<evidence type="ECO:0000256" key="4">
    <source>
        <dbReference type="ARBA" id="ARBA00022989"/>
    </source>
</evidence>
<proteinExistence type="predicted"/>
<keyword evidence="4 6" id="KW-1133">Transmembrane helix</keyword>
<feature type="domain" description="Cation efflux protein transmembrane" evidence="7">
    <location>
        <begin position="30"/>
        <end position="226"/>
    </location>
</feature>
<dbReference type="PANTHER" id="PTHR43840">
    <property type="entry name" value="MITOCHONDRIAL METAL TRANSPORTER 1-RELATED"/>
    <property type="match status" value="1"/>
</dbReference>
<feature type="transmembrane region" description="Helical" evidence="6">
    <location>
        <begin position="50"/>
        <end position="68"/>
    </location>
</feature>
<dbReference type="InterPro" id="IPR058533">
    <property type="entry name" value="Cation_efflux_TM"/>
</dbReference>
<dbReference type="OrthoDB" id="9806522at2"/>
<dbReference type="GO" id="GO:0008324">
    <property type="term" value="F:monoatomic cation transmembrane transporter activity"/>
    <property type="evidence" value="ECO:0007669"/>
    <property type="project" value="InterPro"/>
</dbReference>
<comment type="subcellular location">
    <subcellularLocation>
        <location evidence="1">Membrane</location>
        <topology evidence="1">Multi-pass membrane protein</topology>
    </subcellularLocation>
</comment>
<feature type="transmembrane region" description="Helical" evidence="6">
    <location>
        <begin position="128"/>
        <end position="147"/>
    </location>
</feature>
<evidence type="ECO:0000256" key="6">
    <source>
        <dbReference type="SAM" id="Phobius"/>
    </source>
</evidence>
<sequence>MKLRQPFVWPEEQARQLRRAHRLEWATLFFMTTIILVMAFAMGSSQAMRAAWIEDILGLVPAAAFLIARRFERKPPDEHFPFGYYKVIPIAYLVAATTVVILALYLIYDSATALLTRDHPTIGPIEIFGHDIWMGWVMIAALAYSAVPPVILGRMKMPVAEAIHDKVLVADAAMQRADWMTALAGIGGIVGVGFGFWWADAVAALVISLDVLNDGRVHVVQALKDLADEVPMTPKRQAPDPITGDVCRAVEALPFVRRADVALRDEGHPVSGTIYISLAEGAEPASSAAEVSRVAEGAHWRMYDPDVVIVDEKAWWG</sequence>
<evidence type="ECO:0000313" key="9">
    <source>
        <dbReference type="Proteomes" id="UP000017819"/>
    </source>
</evidence>
<evidence type="ECO:0000313" key="8">
    <source>
        <dbReference type="EMBL" id="ESR22708.1"/>
    </source>
</evidence>
<dbReference type="SUPFAM" id="SSF161111">
    <property type="entry name" value="Cation efflux protein transmembrane domain-like"/>
    <property type="match status" value="1"/>
</dbReference>
<feature type="transmembrane region" description="Helical" evidence="6">
    <location>
        <begin position="179"/>
        <end position="199"/>
    </location>
</feature>
<gene>
    <name evidence="8" type="ORF">N177_3845</name>
</gene>
<feature type="transmembrane region" description="Helical" evidence="6">
    <location>
        <begin position="89"/>
        <end position="108"/>
    </location>
</feature>
<name>V4T7X5_9HYPH</name>
<dbReference type="InterPro" id="IPR050291">
    <property type="entry name" value="CDF_Transporter"/>
</dbReference>
<dbReference type="STRING" id="631454.N177_3845"/>
<evidence type="ECO:0000256" key="3">
    <source>
        <dbReference type="ARBA" id="ARBA00022692"/>
    </source>
</evidence>
<feature type="transmembrane region" description="Helical" evidence="6">
    <location>
        <begin position="25"/>
        <end position="44"/>
    </location>
</feature>
<evidence type="ECO:0000256" key="1">
    <source>
        <dbReference type="ARBA" id="ARBA00004141"/>
    </source>
</evidence>
<dbReference type="PANTHER" id="PTHR43840:SF15">
    <property type="entry name" value="MITOCHONDRIAL METAL TRANSPORTER 1-RELATED"/>
    <property type="match status" value="1"/>
</dbReference>
<keyword evidence="5 6" id="KW-0472">Membrane</keyword>
<keyword evidence="2" id="KW-0813">Transport</keyword>
<dbReference type="EMBL" id="AWXZ01000040">
    <property type="protein sequence ID" value="ESR22708.1"/>
    <property type="molecule type" value="Genomic_DNA"/>
</dbReference>
<comment type="caution">
    <text evidence="8">The sequence shown here is derived from an EMBL/GenBank/DDBJ whole genome shotgun (WGS) entry which is preliminary data.</text>
</comment>
<accession>V4T7X5</accession>
<dbReference type="Proteomes" id="UP000017819">
    <property type="component" value="Unassembled WGS sequence"/>
</dbReference>
<dbReference type="InterPro" id="IPR027469">
    <property type="entry name" value="Cation_efflux_TMD_sf"/>
</dbReference>
<dbReference type="RefSeq" id="WP_023433954.1">
    <property type="nucleotide sequence ID" value="NZ_AWXZ01000040.1"/>
</dbReference>
<dbReference type="AlphaFoldDB" id="V4T7X5"/>
<reference evidence="8 9" key="1">
    <citation type="journal article" date="2014" name="Genome Announc.">
        <title>Draft Genome Sequence of Lutibaculum baratangense Strain AMV1T, Isolated from a Mud Volcano in Andamans, India.</title>
        <authorList>
            <person name="Singh A."/>
            <person name="Sreenivas A."/>
            <person name="Sathyanarayana Reddy G."/>
            <person name="Pinnaka A.K."/>
            <person name="Shivaji S."/>
        </authorList>
    </citation>
    <scope>NUCLEOTIDE SEQUENCE [LARGE SCALE GENOMIC DNA]</scope>
    <source>
        <strain evidence="8 9">AMV1</strain>
    </source>
</reference>
<keyword evidence="9" id="KW-1185">Reference proteome</keyword>
<evidence type="ECO:0000256" key="2">
    <source>
        <dbReference type="ARBA" id="ARBA00022448"/>
    </source>
</evidence>
<dbReference type="GO" id="GO:0016020">
    <property type="term" value="C:membrane"/>
    <property type="evidence" value="ECO:0007669"/>
    <property type="project" value="UniProtKB-SubCell"/>
</dbReference>
<evidence type="ECO:0000256" key="5">
    <source>
        <dbReference type="ARBA" id="ARBA00023136"/>
    </source>
</evidence>